<comment type="caution">
    <text evidence="1">The sequence shown here is derived from an EMBL/GenBank/DDBJ whole genome shotgun (WGS) entry which is preliminary data.</text>
</comment>
<sequence length="65" mass="7778">MTKYFAVNHKVNAEIYDIPNKQDENVIEINSSDYDEDQEYHDENQEHHDMVVEENDDVLWHLTGN</sequence>
<evidence type="ECO:0000313" key="2">
    <source>
        <dbReference type="Proteomes" id="UP000789396"/>
    </source>
</evidence>
<organism evidence="1 2">
    <name type="scientific">Racocetra fulgida</name>
    <dbReference type="NCBI Taxonomy" id="60492"/>
    <lineage>
        <taxon>Eukaryota</taxon>
        <taxon>Fungi</taxon>
        <taxon>Fungi incertae sedis</taxon>
        <taxon>Mucoromycota</taxon>
        <taxon>Glomeromycotina</taxon>
        <taxon>Glomeromycetes</taxon>
        <taxon>Diversisporales</taxon>
        <taxon>Gigasporaceae</taxon>
        <taxon>Racocetra</taxon>
    </lineage>
</organism>
<name>A0A9N9ARB0_9GLOM</name>
<dbReference type="EMBL" id="CAJVPZ010004026">
    <property type="protein sequence ID" value="CAG8539846.1"/>
    <property type="molecule type" value="Genomic_DNA"/>
</dbReference>
<dbReference type="Proteomes" id="UP000789396">
    <property type="component" value="Unassembled WGS sequence"/>
</dbReference>
<keyword evidence="2" id="KW-1185">Reference proteome</keyword>
<protein>
    <submittedName>
        <fullName evidence="1">11349_t:CDS:1</fullName>
    </submittedName>
</protein>
<reference evidence="1" key="1">
    <citation type="submission" date="2021-06" db="EMBL/GenBank/DDBJ databases">
        <authorList>
            <person name="Kallberg Y."/>
            <person name="Tangrot J."/>
            <person name="Rosling A."/>
        </authorList>
    </citation>
    <scope>NUCLEOTIDE SEQUENCE</scope>
    <source>
        <strain evidence="1">IN212</strain>
    </source>
</reference>
<gene>
    <name evidence="1" type="ORF">RFULGI_LOCUS4172</name>
</gene>
<proteinExistence type="predicted"/>
<dbReference type="AlphaFoldDB" id="A0A9N9ARB0"/>
<evidence type="ECO:0000313" key="1">
    <source>
        <dbReference type="EMBL" id="CAG8539846.1"/>
    </source>
</evidence>
<accession>A0A9N9ARB0</accession>